<dbReference type="InterPro" id="IPR032030">
    <property type="entry name" value="YscD_cytoplasmic_dom"/>
</dbReference>
<dbReference type="Gene3D" id="3.40.50.300">
    <property type="entry name" value="P-loop containing nucleotide triphosphate hydrolases"/>
    <property type="match status" value="4"/>
</dbReference>
<dbReference type="CDD" id="cd01127">
    <property type="entry name" value="TrwB_TraG_TraD_VirD4"/>
    <property type="match status" value="1"/>
</dbReference>
<protein>
    <submittedName>
        <fullName evidence="8">Phosphopeptide-binding protein</fullName>
    </submittedName>
</protein>
<dbReference type="InterPro" id="IPR000253">
    <property type="entry name" value="FHA_dom"/>
</dbReference>
<evidence type="ECO:0000256" key="1">
    <source>
        <dbReference type="ARBA" id="ARBA00022553"/>
    </source>
</evidence>
<accession>A0A2U1TB20</accession>
<evidence type="ECO:0000256" key="3">
    <source>
        <dbReference type="ARBA" id="ARBA00022840"/>
    </source>
</evidence>
<evidence type="ECO:0000256" key="5">
    <source>
        <dbReference type="SAM" id="Coils"/>
    </source>
</evidence>
<proteinExistence type="predicted"/>
<feature type="binding site" evidence="4">
    <location>
        <begin position="713"/>
        <end position="720"/>
    </location>
    <ligand>
        <name>ATP</name>
        <dbReference type="ChEBI" id="CHEBI:30616"/>
    </ligand>
</feature>
<evidence type="ECO:0000313" key="8">
    <source>
        <dbReference type="EMBL" id="PWC06095.1"/>
    </source>
</evidence>
<evidence type="ECO:0000256" key="4">
    <source>
        <dbReference type="PROSITE-ProRule" id="PRU00289"/>
    </source>
</evidence>
<dbReference type="SUPFAM" id="SSF52540">
    <property type="entry name" value="P-loop containing nucleoside triphosphate hydrolases"/>
    <property type="match status" value="2"/>
</dbReference>
<name>A0A2U1TB20_9MICO</name>
<dbReference type="GO" id="GO:0005524">
    <property type="term" value="F:ATP binding"/>
    <property type="evidence" value="ECO:0007669"/>
    <property type="project" value="UniProtKB-UniRule"/>
</dbReference>
<feature type="binding site" evidence="4">
    <location>
        <begin position="1037"/>
        <end position="1044"/>
    </location>
    <ligand>
        <name>ATP</name>
        <dbReference type="ChEBI" id="CHEBI:30616"/>
    </ligand>
</feature>
<evidence type="ECO:0000259" key="7">
    <source>
        <dbReference type="PROSITE" id="PS50901"/>
    </source>
</evidence>
<dbReference type="PROSITE" id="PS50901">
    <property type="entry name" value="FTSK"/>
    <property type="match status" value="2"/>
</dbReference>
<dbReference type="Proteomes" id="UP000244962">
    <property type="component" value="Unassembled WGS sequence"/>
</dbReference>
<dbReference type="EMBL" id="QEFB01000016">
    <property type="protein sequence ID" value="PWC06095.1"/>
    <property type="molecule type" value="Genomic_DNA"/>
</dbReference>
<dbReference type="InterPro" id="IPR027417">
    <property type="entry name" value="P-loop_NTPase"/>
</dbReference>
<dbReference type="SMART" id="SM00240">
    <property type="entry name" value="FHA"/>
    <property type="match status" value="1"/>
</dbReference>
<keyword evidence="9" id="KW-1185">Reference proteome</keyword>
<gene>
    <name evidence="8" type="ORF">DF223_13140</name>
</gene>
<keyword evidence="2 4" id="KW-0547">Nucleotide-binding</keyword>
<dbReference type="PANTHER" id="PTHR22683">
    <property type="entry name" value="SPORULATION PROTEIN RELATED"/>
    <property type="match status" value="1"/>
</dbReference>
<feature type="domain" description="FtsK" evidence="7">
    <location>
        <begin position="1020"/>
        <end position="1211"/>
    </location>
</feature>
<dbReference type="GO" id="GO:0003677">
    <property type="term" value="F:DNA binding"/>
    <property type="evidence" value="ECO:0007669"/>
    <property type="project" value="InterPro"/>
</dbReference>
<dbReference type="InterPro" id="IPR002543">
    <property type="entry name" value="FtsK_dom"/>
</dbReference>
<keyword evidence="5" id="KW-0175">Coiled coil</keyword>
<dbReference type="PROSITE" id="PS50006">
    <property type="entry name" value="FHA_DOMAIN"/>
    <property type="match status" value="1"/>
</dbReference>
<evidence type="ECO:0000313" key="9">
    <source>
        <dbReference type="Proteomes" id="UP000244962"/>
    </source>
</evidence>
<feature type="domain" description="FHA" evidence="6">
    <location>
        <begin position="123"/>
        <end position="171"/>
    </location>
</feature>
<dbReference type="Pfam" id="PF01580">
    <property type="entry name" value="FtsK_SpoIIIE"/>
    <property type="match status" value="2"/>
</dbReference>
<dbReference type="InterPro" id="IPR003593">
    <property type="entry name" value="AAA+_ATPase"/>
</dbReference>
<feature type="domain" description="FtsK" evidence="7">
    <location>
        <begin position="695"/>
        <end position="883"/>
    </location>
</feature>
<sequence length="1496" mass="160642">MRLKLTLARPNGSREDIVVTTDAAATIAEVASKVARADPAQPLPPEGDYTLQAALPGHTEWLPLPPDGPVGEAWIGSGATVHISDAGKYFSQAKTGHAPTIATLTILSGPDVGRTIPLSVGSYTVGRDASCDLALDDKLVSKKHVRLEVGDGVDVIDLGSANGVEVDGGLVSRLRVTDSDTIQLGDTQLKITLSESVVHSGVAPKAGPIFFNRSPRVEKRYLGQEFAGPEVPAEPDDQPFPFLAMLAPALMGFGLFAVTQRLTSLIFVALSPIMIIGNFVMQKQRDKRKLKKQIKKFEARLEALNLEMEKERPTERELRLGESPSTQEAYEQAMRRGPVLWTRRPEHWSFLNVRLGVGTMTSRNTISSGARGDMLPEFQERLDAVIEENRTIDGVPLIDNLYDSGALGIAGSPHSAAGSVNSVLVQITALHSPAEVVVAALVTPDWSQELAWLKWLPHTSSPHSPIDAIHLADSASSAGHLLSALEELIHSRLSANRSSRVRRGAMTQGAAALERGAEVGKDSISSGTKSQIPAVIVLITDDVAVDRARLVQLAELGADAGVYPIWIARDVASLPAVCRTFLSVPDDGTKATAGFVRLGEYIDDVETELIDADTALDYGKRMAPLIDAGALVEDSSDLPRSVSLVTLLGHDLVESSEAVIDRWRQNSSIHDRTPGAPHKPRRAGKLRAIVGSGGVDAMHLDLRTQGPHALVGGTTGAGKSEFLQAWVLGMAAEYSPDRVTFLFVDYKGGSAFADCVSLPHTVGLVTDLSPHLVRRALTSLRAELHFREHLLNRKKAKDLLELEKRGDPDSPPALILVIDEFAALVGEVPEFVDGVVDIAQRGRSLGIHLIMATQRPAGVIKDNLRANTNLRVALRMADESDSQDVVGIQDAAHFDPAIPGRGVAKTGPGRLMKFQSGYAGGWTTKEIDRPDIDVAELKFGGETRWEEPNSTQTEEKDLGPTDQQRLVASLIQAASSAGIPAPRRPWLDEIASIYDLGLLRQRSDTDLLLGVSDLPDIQQQKPVYFQPDVDGHIAIFGTGGSGKSAALRTIAGAAGITPRGGPVQVYGLDFGAGSLRMLNDLPHVGAVISGDNTERIVRLFRRLNSELEARGPRYAEASAANITDYRRLANRPDEPRILLVIDGYPAFRNEWEVPAGRSIWYDVFKSILTDGRQLGMHVAFTADRPGAVPGSIGSNIQRRVVLRLSDESGYSLLDAPSDVLSATSPPGRAIVDGFETQIAIIGGSAQMSDQAAATRRLAASMTRAGVVETPPIGSLPKEYAQSDLPAALDGKPVLGISEAELGPYGIDPAGSMLLAGGPATGRTNSLFAIIDAFRRFDPETRFYYIGNARSAVSSGREWVEAATTIESIAALAKNLSAAVADPETEGRIAVFIEAIGDFLQTPADAAIVELTKAVKRSDHFILAEAETSSWNSSWPLMSEFKNARRGLLLQPDMIEGDLILKTPLPRIAKSEFPPGRGMYIARGKFARVQLPLVDPT</sequence>
<comment type="caution">
    <text evidence="8">The sequence shown here is derived from an EMBL/GenBank/DDBJ whole genome shotgun (WGS) entry which is preliminary data.</text>
</comment>
<organism evidence="8 9">
    <name type="scientific">Mycetocola zhujimingii</name>
    <dbReference type="NCBI Taxonomy" id="2079792"/>
    <lineage>
        <taxon>Bacteria</taxon>
        <taxon>Bacillati</taxon>
        <taxon>Actinomycetota</taxon>
        <taxon>Actinomycetes</taxon>
        <taxon>Micrococcales</taxon>
        <taxon>Microbacteriaceae</taxon>
        <taxon>Mycetocola</taxon>
    </lineage>
</organism>
<dbReference type="PANTHER" id="PTHR22683:SF1">
    <property type="entry name" value="TYPE VII SECRETION SYSTEM PROTEIN ESSC"/>
    <property type="match status" value="1"/>
</dbReference>
<dbReference type="InterPro" id="IPR008984">
    <property type="entry name" value="SMAD_FHA_dom_sf"/>
</dbReference>
<dbReference type="SMART" id="SM00382">
    <property type="entry name" value="AAA"/>
    <property type="match status" value="2"/>
</dbReference>
<keyword evidence="3 4" id="KW-0067">ATP-binding</keyword>
<dbReference type="Pfam" id="PF16697">
    <property type="entry name" value="Yop-YscD_cpl"/>
    <property type="match status" value="1"/>
</dbReference>
<dbReference type="RefSeq" id="WP_108963535.1">
    <property type="nucleotide sequence ID" value="NZ_QEFB01000016.1"/>
</dbReference>
<evidence type="ECO:0000256" key="2">
    <source>
        <dbReference type="ARBA" id="ARBA00022741"/>
    </source>
</evidence>
<keyword evidence="1" id="KW-0597">Phosphoprotein</keyword>
<feature type="coiled-coil region" evidence="5">
    <location>
        <begin position="280"/>
        <end position="307"/>
    </location>
</feature>
<dbReference type="Gene3D" id="2.60.200.20">
    <property type="match status" value="1"/>
</dbReference>
<dbReference type="SUPFAM" id="SSF49879">
    <property type="entry name" value="SMAD/FHA domain"/>
    <property type="match status" value="1"/>
</dbReference>
<dbReference type="InterPro" id="IPR050206">
    <property type="entry name" value="FtsK/SpoIIIE/SftA"/>
</dbReference>
<evidence type="ECO:0000259" key="6">
    <source>
        <dbReference type="PROSITE" id="PS50006"/>
    </source>
</evidence>
<dbReference type="CDD" id="cd00060">
    <property type="entry name" value="FHA"/>
    <property type="match status" value="1"/>
</dbReference>
<reference evidence="9" key="1">
    <citation type="submission" date="2018-04" db="EMBL/GenBank/DDBJ databases">
        <authorList>
            <person name="Liu S."/>
            <person name="Wang Z."/>
            <person name="Li J."/>
        </authorList>
    </citation>
    <scope>NUCLEOTIDE SEQUENCE [LARGE SCALE GENOMIC DNA]</scope>
    <source>
        <strain evidence="9">622</strain>
    </source>
</reference>